<protein>
    <submittedName>
        <fullName evidence="1">RNA polymerase sigma factor</fullName>
    </submittedName>
</protein>
<sequence length="97" mass="11454">MTTDGQLIERLHFKDPTALELIYDQYHPLLWNICSREFADPVICERILSGIFQKLWQKPQKFSGERRLLFYLIICLKEDIHIEKQALCGLRGEKTCS</sequence>
<dbReference type="Proteomes" id="UP001595932">
    <property type="component" value="Unassembled WGS sequence"/>
</dbReference>
<dbReference type="Gene3D" id="1.10.1740.10">
    <property type="match status" value="1"/>
</dbReference>
<keyword evidence="2" id="KW-1185">Reference proteome</keyword>
<reference evidence="2" key="1">
    <citation type="journal article" date="2019" name="Int. J. Syst. Evol. Microbiol.">
        <title>The Global Catalogue of Microorganisms (GCM) 10K type strain sequencing project: providing services to taxonomists for standard genome sequencing and annotation.</title>
        <authorList>
            <consortium name="The Broad Institute Genomics Platform"/>
            <consortium name="The Broad Institute Genome Sequencing Center for Infectious Disease"/>
            <person name="Wu L."/>
            <person name="Ma J."/>
        </authorList>
    </citation>
    <scope>NUCLEOTIDE SEQUENCE [LARGE SCALE GENOMIC DNA]</scope>
    <source>
        <strain evidence="2">CGMCC 1.12151</strain>
    </source>
</reference>
<comment type="caution">
    <text evidence="1">The sequence shown here is derived from an EMBL/GenBank/DDBJ whole genome shotgun (WGS) entry which is preliminary data.</text>
</comment>
<dbReference type="EMBL" id="JBHSGL010000005">
    <property type="protein sequence ID" value="MFC4713532.1"/>
    <property type="molecule type" value="Genomic_DNA"/>
</dbReference>
<accession>A0ABV9MCI8</accession>
<proteinExistence type="predicted"/>
<evidence type="ECO:0000313" key="1">
    <source>
        <dbReference type="EMBL" id="MFC4713532.1"/>
    </source>
</evidence>
<dbReference type="RefSeq" id="WP_377279239.1">
    <property type="nucleotide sequence ID" value="NZ_JBHSGL010000005.1"/>
</dbReference>
<dbReference type="SUPFAM" id="SSF88946">
    <property type="entry name" value="Sigma2 domain of RNA polymerase sigma factors"/>
    <property type="match status" value="1"/>
</dbReference>
<evidence type="ECO:0000313" key="2">
    <source>
        <dbReference type="Proteomes" id="UP001595932"/>
    </source>
</evidence>
<dbReference type="InterPro" id="IPR013325">
    <property type="entry name" value="RNA_pol_sigma_r2"/>
</dbReference>
<name>A0ABV9MCI8_9BACL</name>
<gene>
    <name evidence="1" type="ORF">ACFO5U_11690</name>
</gene>
<organism evidence="1 2">
    <name type="scientific">Planococcus dechangensis</name>
    <dbReference type="NCBI Taxonomy" id="1176255"/>
    <lineage>
        <taxon>Bacteria</taxon>
        <taxon>Bacillati</taxon>
        <taxon>Bacillota</taxon>
        <taxon>Bacilli</taxon>
        <taxon>Bacillales</taxon>
        <taxon>Caryophanaceae</taxon>
        <taxon>Planococcus</taxon>
    </lineage>
</organism>